<keyword evidence="4" id="KW-0408">Iron</keyword>
<accession>A0A1X7A9M6</accession>
<evidence type="ECO:0000256" key="5">
    <source>
        <dbReference type="ARBA" id="ARBA00023014"/>
    </source>
</evidence>
<keyword evidence="5" id="KW-0411">Iron-sulfur</keyword>
<dbReference type="GO" id="GO:0003957">
    <property type="term" value="F:NAD(P)+ transhydrogenase (Si-specific) activity"/>
    <property type="evidence" value="ECO:0007669"/>
    <property type="project" value="UniProtKB-EC"/>
</dbReference>
<name>A0A1X7A9M6_9RHOB</name>
<keyword evidence="2" id="KW-0479">Metal-binding</keyword>
<dbReference type="PANTHER" id="PTHR43498:SF1">
    <property type="entry name" value="COB--COM HETERODISULFIDE REDUCTASE IRON-SULFUR SUBUNIT A"/>
    <property type="match status" value="1"/>
</dbReference>
<dbReference type="AlphaFoldDB" id="A0A1X7A9M6"/>
<evidence type="ECO:0000313" key="6">
    <source>
        <dbReference type="EMBL" id="SLN73965.1"/>
    </source>
</evidence>
<evidence type="ECO:0000313" key="7">
    <source>
        <dbReference type="Proteomes" id="UP000193963"/>
    </source>
</evidence>
<keyword evidence="7" id="KW-1185">Reference proteome</keyword>
<dbReference type="InterPro" id="IPR039650">
    <property type="entry name" value="HdrA-like"/>
</dbReference>
<dbReference type="Proteomes" id="UP000193963">
    <property type="component" value="Unassembled WGS sequence"/>
</dbReference>
<sequence length="422" mass="45092">MPRHETDYDVVIAGGGAGGIGAALGAAKSGARVALVEKYGFLGGAATNAQVLAYCGFFHQGNDPLRAVAGAGEQVLEEMRAMGVACDPYRSPTTNNWIVLLDPERLKVALDRVLAAHGVDVFLHSRVAAASRTARALESVTVAGMDGRFRLIAESFVDASGDANLALVAGVPMRTGDSRGRIQAYTMPIRIGGLAPDTKIDRALMQAAIAEFNEGSPHKIHRTDAGIFTRVPGTTDFWWLVVDRDMPDLSSGSFTRAEQTGREMSLGLVDILRARVPGFENAWLAQTGPQIGVRETRHPAARYDITHDDVLQGRLREDGIARGAWPIELHSEAGKPIYEHVGGEGYFHVPYDAIHARDLDNLWYAGRVIGADDYAYGSIRVMGTAFATGEAAGVAAALNAKGANAVTPETVREELRHLGALI</sequence>
<proteinExistence type="predicted"/>
<gene>
    <name evidence="6" type="primary">sthA_2</name>
    <name evidence="6" type="ORF">PSM7751_04098</name>
</gene>
<dbReference type="InterPro" id="IPR036188">
    <property type="entry name" value="FAD/NAD-bd_sf"/>
</dbReference>
<dbReference type="SUPFAM" id="SSF51905">
    <property type="entry name" value="FAD/NAD(P)-binding domain"/>
    <property type="match status" value="1"/>
</dbReference>
<organism evidence="6 7">
    <name type="scientific">Pseudooceanicola marinus</name>
    <dbReference type="NCBI Taxonomy" id="396013"/>
    <lineage>
        <taxon>Bacteria</taxon>
        <taxon>Pseudomonadati</taxon>
        <taxon>Pseudomonadota</taxon>
        <taxon>Alphaproteobacteria</taxon>
        <taxon>Rhodobacterales</taxon>
        <taxon>Paracoccaceae</taxon>
        <taxon>Pseudooceanicola</taxon>
    </lineage>
</organism>
<dbReference type="EMBL" id="FWFN01000011">
    <property type="protein sequence ID" value="SLN73965.1"/>
    <property type="molecule type" value="Genomic_DNA"/>
</dbReference>
<dbReference type="RefSeq" id="WP_085890108.1">
    <property type="nucleotide sequence ID" value="NZ_FWFN01000011.1"/>
</dbReference>
<dbReference type="GO" id="GO:0046872">
    <property type="term" value="F:metal ion binding"/>
    <property type="evidence" value="ECO:0007669"/>
    <property type="project" value="UniProtKB-KW"/>
</dbReference>
<dbReference type="OrthoDB" id="9777740at2"/>
<dbReference type="GO" id="GO:0051539">
    <property type="term" value="F:4 iron, 4 sulfur cluster binding"/>
    <property type="evidence" value="ECO:0007669"/>
    <property type="project" value="UniProtKB-KW"/>
</dbReference>
<dbReference type="Gene3D" id="3.50.50.60">
    <property type="entry name" value="FAD/NAD(P)-binding domain"/>
    <property type="match status" value="1"/>
</dbReference>
<dbReference type="EC" id="1.6.1.1" evidence="6"/>
<dbReference type="Pfam" id="PF12831">
    <property type="entry name" value="FAD_oxidored"/>
    <property type="match status" value="1"/>
</dbReference>
<evidence type="ECO:0000256" key="4">
    <source>
        <dbReference type="ARBA" id="ARBA00023004"/>
    </source>
</evidence>
<reference evidence="6 7" key="1">
    <citation type="submission" date="2017-03" db="EMBL/GenBank/DDBJ databases">
        <authorList>
            <person name="Afonso C.L."/>
            <person name="Miller P.J."/>
            <person name="Scott M.A."/>
            <person name="Spackman E."/>
            <person name="Goraichik I."/>
            <person name="Dimitrov K.M."/>
            <person name="Suarez D.L."/>
            <person name="Swayne D.E."/>
        </authorList>
    </citation>
    <scope>NUCLEOTIDE SEQUENCE [LARGE SCALE GENOMIC DNA]</scope>
    <source>
        <strain evidence="6 7">CECT 7751</strain>
    </source>
</reference>
<evidence type="ECO:0000256" key="1">
    <source>
        <dbReference type="ARBA" id="ARBA00022485"/>
    </source>
</evidence>
<evidence type="ECO:0000256" key="2">
    <source>
        <dbReference type="ARBA" id="ARBA00022723"/>
    </source>
</evidence>
<keyword evidence="1" id="KW-0004">4Fe-4S</keyword>
<dbReference type="PANTHER" id="PTHR43498">
    <property type="entry name" value="FERREDOXIN:COB-COM HETERODISULFIDE REDUCTASE SUBUNIT A"/>
    <property type="match status" value="1"/>
</dbReference>
<protein>
    <submittedName>
        <fullName evidence="6">Soluble pyridine nucleotide transhydrogenase</fullName>
        <ecNumber evidence="6">1.6.1.1</ecNumber>
    </submittedName>
</protein>
<evidence type="ECO:0000256" key="3">
    <source>
        <dbReference type="ARBA" id="ARBA00023002"/>
    </source>
</evidence>
<keyword evidence="3 6" id="KW-0560">Oxidoreductase</keyword>